<dbReference type="EMBL" id="AP026802">
    <property type="protein sequence ID" value="BDR57667.1"/>
    <property type="molecule type" value="Genomic_DNA"/>
</dbReference>
<gene>
    <name evidence="1" type="ORF">XA3_01080</name>
</gene>
<sequence length="278" mass="32267">MSMNQIIDPKAKKILMQYDPNFPEQTSKENFEYAKAKGLMFDTEELTHDQINSWAFLEFKRCNKESVVNSFLYGLGHNIACCRSAISAYAIMTHFPPHDYLYKDEFIFCAICTIYPKQKVDYSFLNACRFTGSLVSGKPDELAFYLQQHNEEPILNNTPTESDIHTFVAILHIIDNCDDNTTPTIFRKLLRKLSPIKFSVEEVNALIDTLGYCGILQTTEHQGFIYHFPGYLTPRKTRSSDWAYPVDFWTRKNGINTDALNYWFSHYPIIANWKSKNV</sequence>
<dbReference type="Proteomes" id="UP001321861">
    <property type="component" value="Chromosome"/>
</dbReference>
<dbReference type="RefSeq" id="WP_317635618.1">
    <property type="nucleotide sequence ID" value="NZ_AP026802.1"/>
</dbReference>
<dbReference type="KEGG" id="xap:XA3_01080"/>
<evidence type="ECO:0000313" key="1">
    <source>
        <dbReference type="EMBL" id="BDR57667.1"/>
    </source>
</evidence>
<organism evidence="1 2">
    <name type="scientific">Xylocopilactobacillus apicola</name>
    <dbReference type="NCBI Taxonomy" id="2932184"/>
    <lineage>
        <taxon>Bacteria</taxon>
        <taxon>Bacillati</taxon>
        <taxon>Bacillota</taxon>
        <taxon>Bacilli</taxon>
        <taxon>Lactobacillales</taxon>
        <taxon>Lactobacillaceae</taxon>
        <taxon>Xylocopilactobacillus</taxon>
    </lineage>
</organism>
<name>A0AAU9CUJ0_9LACO</name>
<protein>
    <submittedName>
        <fullName evidence="1">Uncharacterized protein</fullName>
    </submittedName>
</protein>
<accession>A0AAU9CUJ0</accession>
<reference evidence="1 2" key="1">
    <citation type="journal article" date="2023" name="Microbiol. Spectr.">
        <title>Symbiosis of Carpenter Bees with Uncharacterized Lactic Acid Bacteria Showing NAD Auxotrophy.</title>
        <authorList>
            <person name="Kawasaki S."/>
            <person name="Ozawa K."/>
            <person name="Mori T."/>
            <person name="Yamamoto A."/>
            <person name="Ito M."/>
            <person name="Ohkuma M."/>
            <person name="Sakamoto M."/>
            <person name="Matsutani M."/>
        </authorList>
    </citation>
    <scope>NUCLEOTIDE SEQUENCE [LARGE SCALE GENOMIC DNA]</scope>
    <source>
        <strain evidence="1 2">XA3</strain>
    </source>
</reference>
<proteinExistence type="predicted"/>
<evidence type="ECO:0000313" key="2">
    <source>
        <dbReference type="Proteomes" id="UP001321861"/>
    </source>
</evidence>
<dbReference type="AlphaFoldDB" id="A0AAU9CUJ0"/>
<keyword evidence="2" id="KW-1185">Reference proteome</keyword>